<dbReference type="InterPro" id="IPR027417">
    <property type="entry name" value="P-loop_NTPase"/>
</dbReference>
<keyword evidence="1" id="KW-0677">Repeat</keyword>
<name>A0A166LMP1_9AGAM</name>
<evidence type="ECO:0000313" key="4">
    <source>
        <dbReference type="EMBL" id="KZP23127.1"/>
    </source>
</evidence>
<feature type="compositionally biased region" description="Basic residues" evidence="2">
    <location>
        <begin position="9"/>
        <end position="23"/>
    </location>
</feature>
<feature type="region of interest" description="Disordered" evidence="2">
    <location>
        <begin position="1"/>
        <end position="36"/>
    </location>
</feature>
<gene>
    <name evidence="4" type="ORF">FIBSPDRAFT_952203</name>
</gene>
<dbReference type="Pfam" id="PF24883">
    <property type="entry name" value="NPHP3_N"/>
    <property type="match status" value="1"/>
</dbReference>
<accession>A0A166LMP1</accession>
<sequence>MPKSSETRRRSRAVAKAKVKARRSPSLASRPETVSPPISAAHLSGMVSPPTATVCQPTATVSPSTSTTHLPAQVAFNTLNSSGTVTNVYGDHIVYETAAPPAPHALDLLNMLKSTTMDGTSRPLCLVDTRTSILQSVISDLTTLAPDKKIIWLSGMAGSGKSTISTTLAKRLHDRGQRGAFLFFNRDAPAQSGPEGVIRTSGYL</sequence>
<protein>
    <recommendedName>
        <fullName evidence="3">Nephrocystin 3-like N-terminal domain-containing protein</fullName>
    </recommendedName>
</protein>
<dbReference type="Proteomes" id="UP000076532">
    <property type="component" value="Unassembled WGS sequence"/>
</dbReference>
<evidence type="ECO:0000313" key="5">
    <source>
        <dbReference type="Proteomes" id="UP000076532"/>
    </source>
</evidence>
<organism evidence="4 5">
    <name type="scientific">Athelia psychrophila</name>
    <dbReference type="NCBI Taxonomy" id="1759441"/>
    <lineage>
        <taxon>Eukaryota</taxon>
        <taxon>Fungi</taxon>
        <taxon>Dikarya</taxon>
        <taxon>Basidiomycota</taxon>
        <taxon>Agaricomycotina</taxon>
        <taxon>Agaricomycetes</taxon>
        <taxon>Agaricomycetidae</taxon>
        <taxon>Atheliales</taxon>
        <taxon>Atheliaceae</taxon>
        <taxon>Athelia</taxon>
    </lineage>
</organism>
<evidence type="ECO:0000259" key="3">
    <source>
        <dbReference type="Pfam" id="PF24883"/>
    </source>
</evidence>
<evidence type="ECO:0000256" key="2">
    <source>
        <dbReference type="SAM" id="MobiDB-lite"/>
    </source>
</evidence>
<dbReference type="EMBL" id="KV417534">
    <property type="protein sequence ID" value="KZP23127.1"/>
    <property type="molecule type" value="Genomic_DNA"/>
</dbReference>
<reference evidence="4 5" key="1">
    <citation type="journal article" date="2016" name="Mol. Biol. Evol.">
        <title>Comparative Genomics of Early-Diverging Mushroom-Forming Fungi Provides Insights into the Origins of Lignocellulose Decay Capabilities.</title>
        <authorList>
            <person name="Nagy L.G."/>
            <person name="Riley R."/>
            <person name="Tritt A."/>
            <person name="Adam C."/>
            <person name="Daum C."/>
            <person name="Floudas D."/>
            <person name="Sun H."/>
            <person name="Yadav J.S."/>
            <person name="Pangilinan J."/>
            <person name="Larsson K.H."/>
            <person name="Matsuura K."/>
            <person name="Barry K."/>
            <person name="Labutti K."/>
            <person name="Kuo R."/>
            <person name="Ohm R.A."/>
            <person name="Bhattacharya S.S."/>
            <person name="Shirouzu T."/>
            <person name="Yoshinaga Y."/>
            <person name="Martin F.M."/>
            <person name="Grigoriev I.V."/>
            <person name="Hibbett D.S."/>
        </authorList>
    </citation>
    <scope>NUCLEOTIDE SEQUENCE [LARGE SCALE GENOMIC DNA]</scope>
    <source>
        <strain evidence="4 5">CBS 109695</strain>
    </source>
</reference>
<dbReference type="STRING" id="436010.A0A166LMP1"/>
<proteinExistence type="predicted"/>
<keyword evidence="5" id="KW-1185">Reference proteome</keyword>
<dbReference type="InterPro" id="IPR056884">
    <property type="entry name" value="NPHP3-like_N"/>
</dbReference>
<dbReference type="AlphaFoldDB" id="A0A166LMP1"/>
<dbReference type="Gene3D" id="3.40.50.300">
    <property type="entry name" value="P-loop containing nucleotide triphosphate hydrolases"/>
    <property type="match status" value="1"/>
</dbReference>
<evidence type="ECO:0000256" key="1">
    <source>
        <dbReference type="ARBA" id="ARBA00022737"/>
    </source>
</evidence>
<dbReference type="SUPFAM" id="SSF52540">
    <property type="entry name" value="P-loop containing nucleoside triphosphate hydrolases"/>
    <property type="match status" value="1"/>
</dbReference>
<feature type="domain" description="Nephrocystin 3-like N-terminal" evidence="3">
    <location>
        <begin position="145"/>
        <end position="200"/>
    </location>
</feature>
<dbReference type="OrthoDB" id="5106486at2759"/>